<evidence type="ECO:0000313" key="2">
    <source>
        <dbReference type="Proteomes" id="UP000231279"/>
    </source>
</evidence>
<comment type="caution">
    <text evidence="1">The sequence shown here is derived from an EMBL/GenBank/DDBJ whole genome shotgun (WGS) entry which is preliminary data.</text>
</comment>
<protein>
    <submittedName>
        <fullName evidence="1">Uncharacterized protein</fullName>
    </submittedName>
</protein>
<keyword evidence="2" id="KW-1185">Reference proteome</keyword>
<name>A0A2G9HKN2_9LAMI</name>
<gene>
    <name evidence="1" type="ORF">CDL12_09254</name>
</gene>
<dbReference type="Proteomes" id="UP000231279">
    <property type="component" value="Unassembled WGS sequence"/>
</dbReference>
<dbReference type="AlphaFoldDB" id="A0A2G9HKN2"/>
<dbReference type="EMBL" id="NKXS01001532">
    <property type="protein sequence ID" value="PIN18079.1"/>
    <property type="molecule type" value="Genomic_DNA"/>
</dbReference>
<evidence type="ECO:0000313" key="1">
    <source>
        <dbReference type="EMBL" id="PIN18079.1"/>
    </source>
</evidence>
<organism evidence="1 2">
    <name type="scientific">Handroanthus impetiginosus</name>
    <dbReference type="NCBI Taxonomy" id="429701"/>
    <lineage>
        <taxon>Eukaryota</taxon>
        <taxon>Viridiplantae</taxon>
        <taxon>Streptophyta</taxon>
        <taxon>Embryophyta</taxon>
        <taxon>Tracheophyta</taxon>
        <taxon>Spermatophyta</taxon>
        <taxon>Magnoliopsida</taxon>
        <taxon>eudicotyledons</taxon>
        <taxon>Gunneridae</taxon>
        <taxon>Pentapetalae</taxon>
        <taxon>asterids</taxon>
        <taxon>lamiids</taxon>
        <taxon>Lamiales</taxon>
        <taxon>Bignoniaceae</taxon>
        <taxon>Crescentiina</taxon>
        <taxon>Tabebuia alliance</taxon>
        <taxon>Handroanthus</taxon>
    </lineage>
</organism>
<proteinExistence type="predicted"/>
<sequence length="164" mass="18475">MGRLKAYPPAKSLELLSANLAWANRAGKIEMRHMLKLDRTKKDTIRAVREKKLLLELYTKEVGMGRKFLESEVGKVALEAASTKAVSKVKGFEEFEELVLDRAEEIYEQTVQDCRKILHGTGRVSDEGLLPLDPWLPFHFTQDWGMVNAEDADSKATGEDSPQA</sequence>
<accession>A0A2G9HKN2</accession>
<reference evidence="2" key="1">
    <citation type="journal article" date="2018" name="Gigascience">
        <title>Genome assembly of the Pink Ipe (Handroanthus impetiginosus, Bignoniaceae), a highly valued, ecologically keystone Neotropical timber forest tree.</title>
        <authorList>
            <person name="Silva-Junior O.B."/>
            <person name="Grattapaglia D."/>
            <person name="Novaes E."/>
            <person name="Collevatti R.G."/>
        </authorList>
    </citation>
    <scope>NUCLEOTIDE SEQUENCE [LARGE SCALE GENOMIC DNA]</scope>
    <source>
        <strain evidence="2">cv. UFG-1</strain>
    </source>
</reference>